<organism evidence="6 7">
    <name type="scientific">Cercophora newfieldiana</name>
    <dbReference type="NCBI Taxonomy" id="92897"/>
    <lineage>
        <taxon>Eukaryota</taxon>
        <taxon>Fungi</taxon>
        <taxon>Dikarya</taxon>
        <taxon>Ascomycota</taxon>
        <taxon>Pezizomycotina</taxon>
        <taxon>Sordariomycetes</taxon>
        <taxon>Sordariomycetidae</taxon>
        <taxon>Sordariales</taxon>
        <taxon>Lasiosphaeriaceae</taxon>
        <taxon>Cercophora</taxon>
    </lineage>
</organism>
<evidence type="ECO:0000256" key="2">
    <source>
        <dbReference type="ARBA" id="ARBA00023043"/>
    </source>
</evidence>
<dbReference type="InterPro" id="IPR050889">
    <property type="entry name" value="Dendritic_Spine_Reg/Scaffold"/>
</dbReference>
<dbReference type="InterPro" id="IPR044736">
    <property type="entry name" value="Gid1/RanBPM/SPLA_SPRY"/>
</dbReference>
<dbReference type="Pfam" id="PF00622">
    <property type="entry name" value="SPRY"/>
    <property type="match status" value="1"/>
</dbReference>
<proteinExistence type="predicted"/>
<dbReference type="PROSITE" id="PS50297">
    <property type="entry name" value="ANK_REP_REGION"/>
    <property type="match status" value="5"/>
</dbReference>
<feature type="domain" description="B30.2/SPRY" evidence="5">
    <location>
        <begin position="1414"/>
        <end position="1611"/>
    </location>
</feature>
<keyword evidence="2 3" id="KW-0040">ANK repeat</keyword>
<dbReference type="InterPro" id="IPR027417">
    <property type="entry name" value="P-loop_NTPase"/>
</dbReference>
<feature type="repeat" description="ANK" evidence="3">
    <location>
        <begin position="1290"/>
        <end position="1322"/>
    </location>
</feature>
<sequence length="1646" mass="179528">MAPVQHESLYKVALRKFKKAAEERYRDDKDREILHDFLRQNASPEDAKQAAESLAVDSKKKYSSKNLKVGDVEIPQTWIDNILGNINNFVAAGDKLAEGAPESVALAWWAISKSLGAIQANYELYSLFGTGLSDISEIMVLIRHYDRLYDEQSKPGWKPSPLVEKLFQDIVAAYTGVLEFSLAIRRHLSAGTLARIRHGIKDFYGGNKGKFEGKLAVVAELKGKILEESQAAFQDRTLTQLEGVSGVLSDIASTVNSIKDLRKEQEEWHNQSMAMQTALLKSFEEIKTITKPRTRWDYALQQYQKIQGILNPIGSSDAALSHAIDARHPGTCEWVFEAEEYVSWDTANENALLSITGQEGTGKSIMVATIVERLGRNETADNTLLYLSCGTSANAAESVKIAYTADTICNTFLSNLFSFAAEDANKPELLESCNEAFANPKARKGARATGSLRTSKAEEELPDFADAFARVAANLKKDVVLVLDGVDKASVNEADQIDLFQRLSDLVGAKNVTTDAGIRIQILVGCGSSTRFFSALPPQSYIDLSTRNGGDIELALTAALAEIAGLSAAEQEEAKTAVLKKTGFRFDYLTTSAIPFLREPFQRPLSRRLLGLPEGISDTYARELRRMKPNYVELLRTTLTWSLLATQGRLMHVGEIMDIFHGIYDTPPEDDDAEADVEPGFPPLARLEVEQLRATGGPFFDVYDDGEYALIELPDRLRVSEFCLDKAPEPHEEAHDEELCVRCKGLRSGSDTISISSKEGHLQLALTCLRHLNHPLFQKRANLLEERPATEADDASEPSVVAAADGGNGGEGPDADAKGYESDASRDDEDEGAGWDRHDEDDDGDEDGEEYDEGLLQWSRYEMQFWPAHLREAEARWPEEEREGNETWAAVMAELDKFASAKPLVFENWQRNFHEKPNSQFFSLASGCFGPLHVAASLGLSSWTKELLSRGADPNTRAGGFTALQAAAAERRSHRVIELLVAAGGDLNTHTDEWEMSAQHAWYSDGIDLKTAQLFLSLGADPTLKSHVGGWTALHYLAHNGDGDEGPKILDLFLAKGADVNARSEYQHTPLHALLWRSHAPLALVEAFVKAGSDVNAEDVGSQRPLQSASMYGELGILKIIVEADVSEIDDPDQNGATALYVAAQNGHTDCVRFLLQSGASASLAENHGTTPLHFAAIGGHLETVKLLLEHAKEPDSKVDVNAVDRLNRTPFFYSCLSKSQATALLLLDTLVERSLPLSEINKKSRGGRTPLRQAASHGFDIVVMRLAEMASEQNDAVSLDINAQDANGKGHTALHRAALGGYGFCVQRLLHSGADLTLRDTKGRTPLVIAYEQWAIASTHTAYENIVSILITRDPDAARDDAELVAVSAAKGSVEILRQLFNLNANLSRPDHFGWTPLQLARNTGPSAAAAADFLKRQSAWAGLLPSRWATEYPCATIGPAAGKSVAEDGTTITYLSNGENLSLSTNRPLPPGLEQYYFEVTLENIGGGYPQVANPEVAIGFCTIGAGVVDFPGWLPKVTALEAKSWAYHGDDGGVYRSTGTIYADEYLKPFGPGDTIGCAVDLAKHEISWTRNGVKLDATVKDVEGRLFPIIGMSTNVKVETNFGTGPFKWKGPEETGDAAGRVKEVVEVGVGVIIDGVQALSV</sequence>
<evidence type="ECO:0000256" key="3">
    <source>
        <dbReference type="PROSITE-ProRule" id="PRU00023"/>
    </source>
</evidence>
<feature type="compositionally biased region" description="Acidic residues" evidence="4">
    <location>
        <begin position="826"/>
        <end position="850"/>
    </location>
</feature>
<feature type="repeat" description="ANK" evidence="3">
    <location>
        <begin position="959"/>
        <end position="992"/>
    </location>
</feature>
<feature type="repeat" description="ANK" evidence="3">
    <location>
        <begin position="1135"/>
        <end position="1167"/>
    </location>
</feature>
<dbReference type="Gene3D" id="1.25.40.20">
    <property type="entry name" value="Ankyrin repeat-containing domain"/>
    <property type="match status" value="4"/>
</dbReference>
<keyword evidence="1" id="KW-0677">Repeat</keyword>
<dbReference type="PANTHER" id="PTHR24166:SF48">
    <property type="entry name" value="PROTEIN VAPYRIN"/>
    <property type="match status" value="1"/>
</dbReference>
<dbReference type="SUPFAM" id="SSF49899">
    <property type="entry name" value="Concanavalin A-like lectins/glucanases"/>
    <property type="match status" value="1"/>
</dbReference>
<accession>A0AA39Y1A0</accession>
<evidence type="ECO:0000256" key="4">
    <source>
        <dbReference type="SAM" id="MobiDB-lite"/>
    </source>
</evidence>
<dbReference type="PANTHER" id="PTHR24166">
    <property type="entry name" value="ROLLING PEBBLES, ISOFORM B"/>
    <property type="match status" value="1"/>
</dbReference>
<dbReference type="PROSITE" id="PS50088">
    <property type="entry name" value="ANK_REPEAT"/>
    <property type="match status" value="7"/>
</dbReference>
<name>A0AA39Y1A0_9PEZI</name>
<dbReference type="InterPro" id="IPR056884">
    <property type="entry name" value="NPHP3-like_N"/>
</dbReference>
<dbReference type="SUPFAM" id="SSF48403">
    <property type="entry name" value="Ankyrin repeat"/>
    <property type="match status" value="2"/>
</dbReference>
<evidence type="ECO:0000259" key="5">
    <source>
        <dbReference type="PROSITE" id="PS50188"/>
    </source>
</evidence>
<evidence type="ECO:0000313" key="6">
    <source>
        <dbReference type="EMBL" id="KAK0644158.1"/>
    </source>
</evidence>
<dbReference type="SMART" id="SM00248">
    <property type="entry name" value="ANK"/>
    <property type="match status" value="12"/>
</dbReference>
<dbReference type="InterPro" id="IPR003877">
    <property type="entry name" value="SPRY_dom"/>
</dbReference>
<dbReference type="InterPro" id="IPR036770">
    <property type="entry name" value="Ankyrin_rpt-contain_sf"/>
</dbReference>
<dbReference type="InterPro" id="IPR013320">
    <property type="entry name" value="ConA-like_dom_sf"/>
</dbReference>
<dbReference type="Pfam" id="PF00023">
    <property type="entry name" value="Ank"/>
    <property type="match status" value="1"/>
</dbReference>
<feature type="repeat" description="ANK" evidence="3">
    <location>
        <begin position="1168"/>
        <end position="1200"/>
    </location>
</feature>
<dbReference type="Gene3D" id="3.40.50.300">
    <property type="entry name" value="P-loop containing nucleotide triphosphate hydrolases"/>
    <property type="match status" value="1"/>
</dbReference>
<protein>
    <submittedName>
        <fullName evidence="6">Ankyrin repeat-containing domain protein</fullName>
    </submittedName>
</protein>
<dbReference type="Pfam" id="PF12796">
    <property type="entry name" value="Ank_2"/>
    <property type="match status" value="3"/>
</dbReference>
<feature type="repeat" description="ANK" evidence="3">
    <location>
        <begin position="931"/>
        <end position="959"/>
    </location>
</feature>
<keyword evidence="7" id="KW-1185">Reference proteome</keyword>
<comment type="caution">
    <text evidence="6">The sequence shown here is derived from an EMBL/GenBank/DDBJ whole genome shotgun (WGS) entry which is preliminary data.</text>
</comment>
<dbReference type="InterPro" id="IPR001870">
    <property type="entry name" value="B30.2/SPRY"/>
</dbReference>
<feature type="repeat" description="ANK" evidence="3">
    <location>
        <begin position="1029"/>
        <end position="1065"/>
    </location>
</feature>
<dbReference type="EMBL" id="JAULSV010000005">
    <property type="protein sequence ID" value="KAK0644158.1"/>
    <property type="molecule type" value="Genomic_DNA"/>
</dbReference>
<feature type="compositionally biased region" description="Basic and acidic residues" evidence="4">
    <location>
        <begin position="815"/>
        <end position="825"/>
    </location>
</feature>
<dbReference type="Proteomes" id="UP001174936">
    <property type="component" value="Unassembled WGS sequence"/>
</dbReference>
<dbReference type="SMART" id="SM00449">
    <property type="entry name" value="SPRY"/>
    <property type="match status" value="1"/>
</dbReference>
<reference evidence="6" key="1">
    <citation type="submission" date="2023-06" db="EMBL/GenBank/DDBJ databases">
        <title>Genome-scale phylogeny and comparative genomics of the fungal order Sordariales.</title>
        <authorList>
            <consortium name="Lawrence Berkeley National Laboratory"/>
            <person name="Hensen N."/>
            <person name="Bonometti L."/>
            <person name="Westerberg I."/>
            <person name="Brannstrom I.O."/>
            <person name="Guillou S."/>
            <person name="Cros-Aarteil S."/>
            <person name="Calhoun S."/>
            <person name="Haridas S."/>
            <person name="Kuo A."/>
            <person name="Mondo S."/>
            <person name="Pangilinan J."/>
            <person name="Riley R."/>
            <person name="Labutti K."/>
            <person name="Andreopoulos B."/>
            <person name="Lipzen A."/>
            <person name="Chen C."/>
            <person name="Yanf M."/>
            <person name="Daum C."/>
            <person name="Ng V."/>
            <person name="Clum A."/>
            <person name="Steindorff A."/>
            <person name="Ohm R."/>
            <person name="Martin F."/>
            <person name="Silar P."/>
            <person name="Natvig D."/>
            <person name="Lalanne C."/>
            <person name="Gautier V."/>
            <person name="Ament-Velasquez S.L."/>
            <person name="Kruys A."/>
            <person name="Hutchinson M.I."/>
            <person name="Powell A.J."/>
            <person name="Barry K."/>
            <person name="Miller A.N."/>
            <person name="Grigoriev I.V."/>
            <person name="Debuchy R."/>
            <person name="Gladieux P."/>
            <person name="Thoren M.H."/>
            <person name="Johannesson H."/>
        </authorList>
    </citation>
    <scope>NUCLEOTIDE SEQUENCE</scope>
    <source>
        <strain evidence="6">SMH2532-1</strain>
    </source>
</reference>
<dbReference type="InterPro" id="IPR002110">
    <property type="entry name" value="Ankyrin_rpt"/>
</dbReference>
<feature type="repeat" description="ANK" evidence="3">
    <location>
        <begin position="1066"/>
        <end position="1100"/>
    </location>
</feature>
<dbReference type="CDD" id="cd12885">
    <property type="entry name" value="SPRY_RanBP_like"/>
    <property type="match status" value="1"/>
</dbReference>
<gene>
    <name evidence="6" type="ORF">B0T16DRAFT_378082</name>
</gene>
<dbReference type="PROSITE" id="PS50188">
    <property type="entry name" value="B302_SPRY"/>
    <property type="match status" value="1"/>
</dbReference>
<evidence type="ECO:0000256" key="1">
    <source>
        <dbReference type="ARBA" id="ARBA00022737"/>
    </source>
</evidence>
<dbReference type="Pfam" id="PF24883">
    <property type="entry name" value="NPHP3_N"/>
    <property type="match status" value="1"/>
</dbReference>
<feature type="region of interest" description="Disordered" evidence="4">
    <location>
        <begin position="788"/>
        <end position="850"/>
    </location>
</feature>
<dbReference type="PRINTS" id="PR01415">
    <property type="entry name" value="ANKYRIN"/>
</dbReference>
<dbReference type="InterPro" id="IPR043136">
    <property type="entry name" value="B30.2/SPRY_sf"/>
</dbReference>
<dbReference type="Gene3D" id="2.60.120.920">
    <property type="match status" value="1"/>
</dbReference>
<evidence type="ECO:0000313" key="7">
    <source>
        <dbReference type="Proteomes" id="UP001174936"/>
    </source>
</evidence>